<comment type="caution">
    <text evidence="1">The sequence shown here is derived from an EMBL/GenBank/DDBJ whole genome shotgun (WGS) entry which is preliminary data.</text>
</comment>
<proteinExistence type="predicted"/>
<accession>A0ACA9KAN9</accession>
<sequence length="161" mass="19127">LSGVLVGLFVLCSFLHYVVMWINFYQEKKRIRYFMQEAREIAWGKRMKKQNTRKRVNVNDKQFIVDGDNVAFLTDEGEEFLLGEDKVTKPGFSDLFPILIYKIILNKMLTMMRLKRKSLDEMETTVNEKESFSSDDERSEADYPKSKARRRKLDRRAKPKD</sequence>
<feature type="non-terminal residue" evidence="1">
    <location>
        <position position="1"/>
    </location>
</feature>
<name>A0ACA9KAN9_9GLOM</name>
<gene>
    <name evidence="1" type="ORF">ACOLOM_LOCUS1235</name>
</gene>
<reference evidence="1" key="1">
    <citation type="submission" date="2021-06" db="EMBL/GenBank/DDBJ databases">
        <authorList>
            <person name="Kallberg Y."/>
            <person name="Tangrot J."/>
            <person name="Rosling A."/>
        </authorList>
    </citation>
    <scope>NUCLEOTIDE SEQUENCE</scope>
    <source>
        <strain evidence="1">CL356</strain>
    </source>
</reference>
<protein>
    <submittedName>
        <fullName evidence="1">3428_t:CDS:1</fullName>
    </submittedName>
</protein>
<evidence type="ECO:0000313" key="2">
    <source>
        <dbReference type="Proteomes" id="UP000789525"/>
    </source>
</evidence>
<dbReference type="Proteomes" id="UP000789525">
    <property type="component" value="Unassembled WGS sequence"/>
</dbReference>
<evidence type="ECO:0000313" key="1">
    <source>
        <dbReference type="EMBL" id="CAG8462707.1"/>
    </source>
</evidence>
<dbReference type="EMBL" id="CAJVPT010001459">
    <property type="protein sequence ID" value="CAG8462707.1"/>
    <property type="molecule type" value="Genomic_DNA"/>
</dbReference>
<keyword evidence="2" id="KW-1185">Reference proteome</keyword>
<organism evidence="1 2">
    <name type="scientific">Acaulospora colombiana</name>
    <dbReference type="NCBI Taxonomy" id="27376"/>
    <lineage>
        <taxon>Eukaryota</taxon>
        <taxon>Fungi</taxon>
        <taxon>Fungi incertae sedis</taxon>
        <taxon>Mucoromycota</taxon>
        <taxon>Glomeromycotina</taxon>
        <taxon>Glomeromycetes</taxon>
        <taxon>Diversisporales</taxon>
        <taxon>Acaulosporaceae</taxon>
        <taxon>Acaulospora</taxon>
    </lineage>
</organism>